<dbReference type="STRING" id="455432.AWN90_37895"/>
<organism evidence="5 6">
    <name type="scientific">Nocardia terpenica</name>
    <dbReference type="NCBI Taxonomy" id="455432"/>
    <lineage>
        <taxon>Bacteria</taxon>
        <taxon>Bacillati</taxon>
        <taxon>Actinomycetota</taxon>
        <taxon>Actinomycetes</taxon>
        <taxon>Mycobacteriales</taxon>
        <taxon>Nocardiaceae</taxon>
        <taxon>Nocardia</taxon>
    </lineage>
</organism>
<feature type="active site" evidence="3">
    <location>
        <position position="81"/>
    </location>
</feature>
<dbReference type="PANTHER" id="PTHR43390:SF1">
    <property type="entry name" value="CHLOROPLAST PROCESSING PEPTIDASE"/>
    <property type="match status" value="1"/>
</dbReference>
<evidence type="ECO:0000256" key="3">
    <source>
        <dbReference type="PIRSR" id="PIRSR600223-1"/>
    </source>
</evidence>
<dbReference type="Gene3D" id="2.10.109.10">
    <property type="entry name" value="Umud Fragment, subunit A"/>
    <property type="match status" value="1"/>
</dbReference>
<feature type="domain" description="Peptidase S26" evidence="4">
    <location>
        <begin position="11"/>
        <end position="92"/>
    </location>
</feature>
<dbReference type="RefSeq" id="WP_067593208.1">
    <property type="nucleotide sequence ID" value="NZ_JABMCZ010000001.1"/>
</dbReference>
<accession>A0A161XF52</accession>
<dbReference type="InterPro" id="IPR019533">
    <property type="entry name" value="Peptidase_S26"/>
</dbReference>
<keyword evidence="6" id="KW-1185">Reference proteome</keyword>
<dbReference type="Proteomes" id="UP000076512">
    <property type="component" value="Unassembled WGS sequence"/>
</dbReference>
<evidence type="ECO:0000313" key="6">
    <source>
        <dbReference type="Proteomes" id="UP000076512"/>
    </source>
</evidence>
<feature type="domain" description="Peptidase S26" evidence="4">
    <location>
        <begin position="99"/>
        <end position="142"/>
    </location>
</feature>
<dbReference type="GO" id="GO:0005886">
    <property type="term" value="C:plasma membrane"/>
    <property type="evidence" value="ECO:0007669"/>
    <property type="project" value="UniProtKB-SubCell"/>
</dbReference>
<dbReference type="GO" id="GO:0004252">
    <property type="term" value="F:serine-type endopeptidase activity"/>
    <property type="evidence" value="ECO:0007669"/>
    <property type="project" value="InterPro"/>
</dbReference>
<dbReference type="GO" id="GO:0006465">
    <property type="term" value="P:signal peptide processing"/>
    <property type="evidence" value="ECO:0007669"/>
    <property type="project" value="InterPro"/>
</dbReference>
<dbReference type="InterPro" id="IPR036286">
    <property type="entry name" value="LexA/Signal_pep-like_sf"/>
</dbReference>
<dbReference type="OrthoDB" id="3296552at2"/>
<dbReference type="EMBL" id="LWGR01000010">
    <property type="protein sequence ID" value="KZM72008.1"/>
    <property type="molecule type" value="Genomic_DNA"/>
</dbReference>
<protein>
    <recommendedName>
        <fullName evidence="4">Peptidase S26 domain-containing protein</fullName>
    </recommendedName>
</protein>
<sequence>MNRPLLRGVPVLVLGLALARAVLGRRFVAVTVRGASMEPTYRHGDRVLVRRTAVAGRGQVVVVGEGGAAHPPLGSRPWQIKRVAGISGDPVPRECASALTGLRPSDRVPDGKLVLLGDNPRVSVDSRQQGYFPADWVLGTVIRPLSGGSR</sequence>
<gene>
    <name evidence="5" type="ORF">AWN90_37895</name>
</gene>
<dbReference type="Pfam" id="PF10502">
    <property type="entry name" value="Peptidase_S26"/>
    <property type="match status" value="2"/>
</dbReference>
<comment type="caution">
    <text evidence="5">The sequence shown here is derived from an EMBL/GenBank/DDBJ whole genome shotgun (WGS) entry which is preliminary data.</text>
</comment>
<comment type="similarity">
    <text evidence="2">Belongs to the peptidase S26 family.</text>
</comment>
<evidence type="ECO:0000256" key="2">
    <source>
        <dbReference type="ARBA" id="ARBA00009370"/>
    </source>
</evidence>
<evidence type="ECO:0000256" key="1">
    <source>
        <dbReference type="ARBA" id="ARBA00004401"/>
    </source>
</evidence>
<evidence type="ECO:0000259" key="4">
    <source>
        <dbReference type="Pfam" id="PF10502"/>
    </source>
</evidence>
<dbReference type="PANTHER" id="PTHR43390">
    <property type="entry name" value="SIGNAL PEPTIDASE I"/>
    <property type="match status" value="1"/>
</dbReference>
<evidence type="ECO:0000313" key="5">
    <source>
        <dbReference type="EMBL" id="KZM72008.1"/>
    </source>
</evidence>
<feature type="active site" evidence="3">
    <location>
        <position position="36"/>
    </location>
</feature>
<dbReference type="InterPro" id="IPR000223">
    <property type="entry name" value="Pept_S26A_signal_pept_1"/>
</dbReference>
<dbReference type="CDD" id="cd06530">
    <property type="entry name" value="S26_SPase_I"/>
    <property type="match status" value="1"/>
</dbReference>
<dbReference type="SUPFAM" id="SSF51306">
    <property type="entry name" value="LexA/Signal peptidase"/>
    <property type="match status" value="1"/>
</dbReference>
<dbReference type="PRINTS" id="PR00727">
    <property type="entry name" value="LEADERPTASE"/>
</dbReference>
<name>A0A161XF52_9NOCA</name>
<dbReference type="AlphaFoldDB" id="A0A161XF52"/>
<reference evidence="5 6" key="1">
    <citation type="submission" date="2016-04" db="EMBL/GenBank/DDBJ databases">
        <authorList>
            <person name="Evans L.H."/>
            <person name="Alamgir A."/>
            <person name="Owens N."/>
            <person name="Weber N.D."/>
            <person name="Virtaneva K."/>
            <person name="Barbian K."/>
            <person name="Babar A."/>
            <person name="Rosenke K."/>
        </authorList>
    </citation>
    <scope>NUCLEOTIDE SEQUENCE [LARGE SCALE GENOMIC DNA]</scope>
    <source>
        <strain evidence="5 6">IFM 0406</strain>
    </source>
</reference>
<comment type="subcellular location">
    <subcellularLocation>
        <location evidence="1">Cell membrane</location>
        <topology evidence="1">Single-pass type II membrane protein</topology>
    </subcellularLocation>
</comment>
<proteinExistence type="inferred from homology"/>